<accession>A0A846WS61</accession>
<gene>
    <name evidence="2" type="ORF">HGA05_22670</name>
</gene>
<evidence type="ECO:0000313" key="2">
    <source>
        <dbReference type="EMBL" id="NKY04375.1"/>
    </source>
</evidence>
<protein>
    <submittedName>
        <fullName evidence="2">Uncharacterized protein</fullName>
    </submittedName>
</protein>
<dbReference type="Proteomes" id="UP000563898">
    <property type="component" value="Unassembled WGS sequence"/>
</dbReference>
<dbReference type="AlphaFoldDB" id="A0A846WS61"/>
<comment type="caution">
    <text evidence="2">The sequence shown here is derived from an EMBL/GenBank/DDBJ whole genome shotgun (WGS) entry which is preliminary data.</text>
</comment>
<sequence length="104" mass="11455">MTRSDEASIAVQDVSVSRQDPDDPTSLFDVEIVLTGGSGDRTVFEWEVELEDASETTVRSVENLLFSAIEGLVEDGEYRLPDDQVVIGARLRQALGQRGIEVEQ</sequence>
<feature type="region of interest" description="Disordered" evidence="1">
    <location>
        <begin position="1"/>
        <end position="23"/>
    </location>
</feature>
<evidence type="ECO:0000313" key="3">
    <source>
        <dbReference type="Proteomes" id="UP000563898"/>
    </source>
</evidence>
<name>A0A846WS61_9ACTN</name>
<evidence type="ECO:0000256" key="1">
    <source>
        <dbReference type="SAM" id="MobiDB-lite"/>
    </source>
</evidence>
<dbReference type="EMBL" id="JAAXPC010000017">
    <property type="protein sequence ID" value="NKY04375.1"/>
    <property type="molecule type" value="Genomic_DNA"/>
</dbReference>
<proteinExistence type="predicted"/>
<organism evidence="2 3">
    <name type="scientific">Gordonia polyisoprenivorans</name>
    <dbReference type="NCBI Taxonomy" id="84595"/>
    <lineage>
        <taxon>Bacteria</taxon>
        <taxon>Bacillati</taxon>
        <taxon>Actinomycetota</taxon>
        <taxon>Actinomycetes</taxon>
        <taxon>Mycobacteriales</taxon>
        <taxon>Gordoniaceae</taxon>
        <taxon>Gordonia</taxon>
    </lineage>
</organism>
<reference evidence="2 3" key="1">
    <citation type="submission" date="2020-04" db="EMBL/GenBank/DDBJ databases">
        <title>MicrobeNet Type strains.</title>
        <authorList>
            <person name="Nicholson A.C."/>
        </authorList>
    </citation>
    <scope>NUCLEOTIDE SEQUENCE [LARGE SCALE GENOMIC DNA]</scope>
    <source>
        <strain evidence="2 3">ATCC BAA-14</strain>
    </source>
</reference>
<dbReference type="RefSeq" id="WP_138944114.1">
    <property type="nucleotide sequence ID" value="NZ_JAAXPC010000017.1"/>
</dbReference>